<dbReference type="GO" id="GO:0016757">
    <property type="term" value="F:glycosyltransferase activity"/>
    <property type="evidence" value="ECO:0007669"/>
    <property type="project" value="UniProtKB-KW"/>
</dbReference>
<keyword evidence="4" id="KW-1185">Reference proteome</keyword>
<dbReference type="InterPro" id="IPR001296">
    <property type="entry name" value="Glyco_trans_1"/>
</dbReference>
<keyword evidence="3" id="KW-0808">Transferase</keyword>
<evidence type="ECO:0000313" key="4">
    <source>
        <dbReference type="Proteomes" id="UP001597601"/>
    </source>
</evidence>
<dbReference type="EC" id="2.4.-.-" evidence="3"/>
<dbReference type="Pfam" id="PF09314">
    <property type="entry name" value="DUF1972"/>
    <property type="match status" value="1"/>
</dbReference>
<evidence type="ECO:0000259" key="2">
    <source>
        <dbReference type="Pfam" id="PF09314"/>
    </source>
</evidence>
<dbReference type="RefSeq" id="WP_377126408.1">
    <property type="nucleotide sequence ID" value="NZ_JBHUON010000009.1"/>
</dbReference>
<dbReference type="Proteomes" id="UP001597601">
    <property type="component" value="Unassembled WGS sequence"/>
</dbReference>
<accession>A0ABW5XPI6</accession>
<feature type="domain" description="DUF1972" evidence="2">
    <location>
        <begin position="109"/>
        <end position="177"/>
    </location>
</feature>
<dbReference type="Pfam" id="PF00534">
    <property type="entry name" value="Glycos_transf_1"/>
    <property type="match status" value="1"/>
</dbReference>
<proteinExistence type="predicted"/>
<keyword evidence="3" id="KW-0328">Glycosyltransferase</keyword>
<dbReference type="SUPFAM" id="SSF53756">
    <property type="entry name" value="UDP-Glycosyltransferase/glycogen phosphorylase"/>
    <property type="match status" value="1"/>
</dbReference>
<reference evidence="4" key="1">
    <citation type="journal article" date="2019" name="Int. J. Syst. Evol. Microbiol.">
        <title>The Global Catalogue of Microorganisms (GCM) 10K type strain sequencing project: providing services to taxonomists for standard genome sequencing and annotation.</title>
        <authorList>
            <consortium name="The Broad Institute Genomics Platform"/>
            <consortium name="The Broad Institute Genome Sequencing Center for Infectious Disease"/>
            <person name="Wu L."/>
            <person name="Ma J."/>
        </authorList>
    </citation>
    <scope>NUCLEOTIDE SEQUENCE [LARGE SCALE GENOMIC DNA]</scope>
    <source>
        <strain evidence="4">KCTC 52232</strain>
    </source>
</reference>
<dbReference type="PANTHER" id="PTHR12526">
    <property type="entry name" value="GLYCOSYLTRANSFERASE"/>
    <property type="match status" value="1"/>
</dbReference>
<sequence length="367" mass="41400">MRIAAFGFRSIPLAKGAAGADKFALELFPRLVQRGHSVVAYNRQYPDVFIDVTEYKGVKIKTFKTISKKGFDTLLHSFKCTCDIIVSNTADVVHIQNGGNSIWALPLRLFGKKVFISQDGVDWKRDKWPWYGKLYLKIASFITAHFPNEVIFDNVIAKKLFEDKFKKQFKFIPFGSEVEAGEGNTTILEEICLEKGSYYLFVGRFIPDKGLHYLVPAFKNSNSSKKLVLVGGSPNPSPYEKELLAMANDQIIFPGYIYGEDTNTLIRNAYCYIQPSDVEGLSPVVLTVMGLNVPMIVSDIDENKYAVLDTVRMFKQGDIASLTDQISYCELNYPNMVQLAQKASDRALSVFNWEKVADEHVEVFLNS</sequence>
<evidence type="ECO:0000259" key="1">
    <source>
        <dbReference type="Pfam" id="PF00534"/>
    </source>
</evidence>
<comment type="caution">
    <text evidence="3">The sequence shown here is derived from an EMBL/GenBank/DDBJ whole genome shotgun (WGS) entry which is preliminary data.</text>
</comment>
<feature type="domain" description="Glycosyl transferase family 1" evidence="1">
    <location>
        <begin position="194"/>
        <end position="343"/>
    </location>
</feature>
<dbReference type="InterPro" id="IPR015393">
    <property type="entry name" value="DUF1972"/>
</dbReference>
<evidence type="ECO:0000313" key="3">
    <source>
        <dbReference type="EMBL" id="MFD2864964.1"/>
    </source>
</evidence>
<organism evidence="3 4">
    <name type="scientific">Mucilaginibacter antarcticus</name>
    <dbReference type="NCBI Taxonomy" id="1855725"/>
    <lineage>
        <taxon>Bacteria</taxon>
        <taxon>Pseudomonadati</taxon>
        <taxon>Bacteroidota</taxon>
        <taxon>Sphingobacteriia</taxon>
        <taxon>Sphingobacteriales</taxon>
        <taxon>Sphingobacteriaceae</taxon>
        <taxon>Mucilaginibacter</taxon>
    </lineage>
</organism>
<dbReference type="Gene3D" id="3.40.50.2000">
    <property type="entry name" value="Glycogen Phosphorylase B"/>
    <property type="match status" value="2"/>
</dbReference>
<gene>
    <name evidence="3" type="ORF">ACFSYC_09735</name>
</gene>
<dbReference type="EMBL" id="JBHUON010000009">
    <property type="protein sequence ID" value="MFD2864964.1"/>
    <property type="molecule type" value="Genomic_DNA"/>
</dbReference>
<dbReference type="PANTHER" id="PTHR12526:SF584">
    <property type="entry name" value="GLYCOSYLTRANSFERASE"/>
    <property type="match status" value="1"/>
</dbReference>
<name>A0ABW5XPI6_9SPHI</name>
<protein>
    <submittedName>
        <fullName evidence="3">Glycosyltransferase</fullName>
        <ecNumber evidence="3">2.4.-.-</ecNumber>
    </submittedName>
</protein>